<dbReference type="Proteomes" id="UP000267251">
    <property type="component" value="Unassembled WGS sequence"/>
</dbReference>
<feature type="transmembrane region" description="Helical" evidence="6">
    <location>
        <begin position="46"/>
        <end position="68"/>
    </location>
</feature>
<comment type="similarity">
    <text evidence="2">Belongs to the UPF0014 family.</text>
</comment>
<feature type="transmembrane region" description="Helical" evidence="6">
    <location>
        <begin position="16"/>
        <end position="34"/>
    </location>
</feature>
<dbReference type="OrthoDB" id="432685at2759"/>
<feature type="transmembrane region" description="Helical" evidence="6">
    <location>
        <begin position="105"/>
        <end position="125"/>
    </location>
</feature>
<name>A0A4P9Y0E6_9FUNG</name>
<dbReference type="Pfam" id="PF03649">
    <property type="entry name" value="UPF0014"/>
    <property type="match status" value="1"/>
</dbReference>
<evidence type="ECO:0000313" key="7">
    <source>
        <dbReference type="EMBL" id="RKP12198.1"/>
    </source>
</evidence>
<feature type="transmembrane region" description="Helical" evidence="6">
    <location>
        <begin position="195"/>
        <end position="215"/>
    </location>
</feature>
<protein>
    <submittedName>
        <fullName evidence="7">UPF0014 family</fullName>
    </submittedName>
</protein>
<dbReference type="GO" id="GO:0005886">
    <property type="term" value="C:plasma membrane"/>
    <property type="evidence" value="ECO:0007669"/>
    <property type="project" value="TreeGrafter"/>
</dbReference>
<evidence type="ECO:0000313" key="8">
    <source>
        <dbReference type="Proteomes" id="UP000267251"/>
    </source>
</evidence>
<feature type="transmembrane region" description="Helical" evidence="6">
    <location>
        <begin position="74"/>
        <end position="93"/>
    </location>
</feature>
<dbReference type="PANTHER" id="PTHR30028">
    <property type="entry name" value="UPF0014 INNER MEMBRANE PROTEIN YBBM-RELATED"/>
    <property type="match status" value="1"/>
</dbReference>
<dbReference type="InterPro" id="IPR005226">
    <property type="entry name" value="UPF0014_fam"/>
</dbReference>
<feature type="transmembrane region" description="Helical" evidence="6">
    <location>
        <begin position="235"/>
        <end position="255"/>
    </location>
</feature>
<keyword evidence="8" id="KW-1185">Reference proteome</keyword>
<organism evidence="7 8">
    <name type="scientific">Piptocephalis cylindrospora</name>
    <dbReference type="NCBI Taxonomy" id="1907219"/>
    <lineage>
        <taxon>Eukaryota</taxon>
        <taxon>Fungi</taxon>
        <taxon>Fungi incertae sedis</taxon>
        <taxon>Zoopagomycota</taxon>
        <taxon>Zoopagomycotina</taxon>
        <taxon>Zoopagomycetes</taxon>
        <taxon>Zoopagales</taxon>
        <taxon>Piptocephalidaceae</taxon>
        <taxon>Piptocephalis</taxon>
    </lineage>
</organism>
<keyword evidence="3 6" id="KW-0812">Transmembrane</keyword>
<dbReference type="EMBL" id="KZ988438">
    <property type="protein sequence ID" value="RKP12198.1"/>
    <property type="molecule type" value="Genomic_DNA"/>
</dbReference>
<sequence>MSLLTSDPEFPDEPHLSWWNVAVASSFLLINGAISIHMGLGLERTILVAAIRCIIQLTIMGYVLTEIFSSKQPLIIMGLASLLVLLATLELVFHRAKYRFHGSFLTVFGSLYLSTLLVAIVGGSLALETKPFYDPVVFIPTLGMLIGNCMSAVGVGISYALNQLMEHSELVEQRLAFGATRWEASRPVAIDAIKLALLPTINSMSVIGLITIPGMMTGQILGGTPIMDAVKYQQIIMFLITAASSLGTVISVLVWRKRGESGILNSLITYMIYPSFT</sequence>
<dbReference type="PANTHER" id="PTHR30028:SF0">
    <property type="entry name" value="PROTEIN ALUMINUM SENSITIVE 3"/>
    <property type="match status" value="1"/>
</dbReference>
<evidence type="ECO:0000256" key="3">
    <source>
        <dbReference type="ARBA" id="ARBA00022692"/>
    </source>
</evidence>
<comment type="subcellular location">
    <subcellularLocation>
        <location evidence="1">Membrane</location>
        <topology evidence="1">Multi-pass membrane protein</topology>
    </subcellularLocation>
</comment>
<gene>
    <name evidence="7" type="ORF">BJ684DRAFT_11852</name>
</gene>
<evidence type="ECO:0000256" key="4">
    <source>
        <dbReference type="ARBA" id="ARBA00022989"/>
    </source>
</evidence>
<feature type="transmembrane region" description="Helical" evidence="6">
    <location>
        <begin position="137"/>
        <end position="161"/>
    </location>
</feature>
<evidence type="ECO:0000256" key="6">
    <source>
        <dbReference type="SAM" id="Phobius"/>
    </source>
</evidence>
<reference evidence="8" key="1">
    <citation type="journal article" date="2018" name="Nat. Microbiol.">
        <title>Leveraging single-cell genomics to expand the fungal tree of life.</title>
        <authorList>
            <person name="Ahrendt S.R."/>
            <person name="Quandt C.A."/>
            <person name="Ciobanu D."/>
            <person name="Clum A."/>
            <person name="Salamov A."/>
            <person name="Andreopoulos B."/>
            <person name="Cheng J.F."/>
            <person name="Woyke T."/>
            <person name="Pelin A."/>
            <person name="Henrissat B."/>
            <person name="Reynolds N.K."/>
            <person name="Benny G.L."/>
            <person name="Smith M.E."/>
            <person name="James T.Y."/>
            <person name="Grigoriev I.V."/>
        </authorList>
    </citation>
    <scope>NUCLEOTIDE SEQUENCE [LARGE SCALE GENOMIC DNA]</scope>
</reference>
<evidence type="ECO:0000256" key="5">
    <source>
        <dbReference type="ARBA" id="ARBA00023136"/>
    </source>
</evidence>
<keyword evidence="5 6" id="KW-0472">Membrane</keyword>
<dbReference type="AlphaFoldDB" id="A0A4P9Y0E6"/>
<evidence type="ECO:0000256" key="1">
    <source>
        <dbReference type="ARBA" id="ARBA00004141"/>
    </source>
</evidence>
<accession>A0A4P9Y0E6</accession>
<evidence type="ECO:0000256" key="2">
    <source>
        <dbReference type="ARBA" id="ARBA00005268"/>
    </source>
</evidence>
<keyword evidence="4 6" id="KW-1133">Transmembrane helix</keyword>
<proteinExistence type="inferred from homology"/>